<accession>A0ABT6HSC8</accession>
<keyword evidence="2" id="KW-0479">Metal-binding</keyword>
<dbReference type="EMBL" id="JARWBG010000021">
    <property type="protein sequence ID" value="MDH2390784.1"/>
    <property type="molecule type" value="Genomic_DNA"/>
</dbReference>
<reference evidence="3 4" key="1">
    <citation type="submission" date="2023-04" db="EMBL/GenBank/DDBJ databases">
        <title>Streptomyces chengmaiensis sp. nov. isolated from the stem of mangrove plant in Hainan.</title>
        <authorList>
            <person name="Huang X."/>
            <person name="Zhou S."/>
            <person name="Chu X."/>
            <person name="Xie Y."/>
            <person name="Lin Y."/>
        </authorList>
    </citation>
    <scope>NUCLEOTIDE SEQUENCE [LARGE SCALE GENOMIC DNA]</scope>
    <source>
        <strain evidence="3 4">HNM0663</strain>
    </source>
</reference>
<keyword evidence="4" id="KW-1185">Reference proteome</keyword>
<dbReference type="Pfam" id="PF00067">
    <property type="entry name" value="p450"/>
    <property type="match status" value="2"/>
</dbReference>
<comment type="similarity">
    <text evidence="1 2">Belongs to the cytochrome P450 family.</text>
</comment>
<dbReference type="Proteomes" id="UP001223144">
    <property type="component" value="Unassembled WGS sequence"/>
</dbReference>
<dbReference type="PROSITE" id="PS00086">
    <property type="entry name" value="CYTOCHROME_P450"/>
    <property type="match status" value="1"/>
</dbReference>
<dbReference type="InterPro" id="IPR036396">
    <property type="entry name" value="Cyt_P450_sf"/>
</dbReference>
<dbReference type="InterPro" id="IPR001128">
    <property type="entry name" value="Cyt_P450"/>
</dbReference>
<keyword evidence="2" id="KW-0408">Iron</keyword>
<protein>
    <submittedName>
        <fullName evidence="3">Cytochrome P450</fullName>
    </submittedName>
</protein>
<dbReference type="PRINTS" id="PR00385">
    <property type="entry name" value="P450"/>
</dbReference>
<sequence>MPQNTTVRSYPPPRRSATDIPGEYVRLREANPAAEVVMPSGDPAFLFSRYDDVRTVLSDSRCSRAATVLPESPKLTAVPFDGGGLFTMDPPEHTRLRSLVAGAFTARRVELLRPRIAELADGLLARMAEQGGPVDFNDAFAFPYPVAVICELLGVPFADRERFRTWSEGIVSLTAHTPEEMLERKLALAGYLQDLAREKRRRPADDLLSALVQVRDEDGPLTEHELITMAMTLLVAGHETTVGVLGASVFTLLRHNGGVKLVPEEPEPLAALVEELLRINPIGDGGPLRVTTQEIEVAGVTVPAGSAVIGAICSANRDGRRFDDPDCFDPARRGGTHLAFGHGPHYCLGAPLARAELQIALSALVRRFPGLRLAVPAEEIRMRAGLLVNRLEALPVEWD</sequence>
<dbReference type="InterPro" id="IPR002397">
    <property type="entry name" value="Cyt_P450_B"/>
</dbReference>
<gene>
    <name evidence="3" type="ORF">QCN29_18710</name>
</gene>
<dbReference type="PRINTS" id="PR00359">
    <property type="entry name" value="BP450"/>
</dbReference>
<dbReference type="PANTHER" id="PTHR46696">
    <property type="entry name" value="P450, PUTATIVE (EUROFUNG)-RELATED"/>
    <property type="match status" value="1"/>
</dbReference>
<dbReference type="SUPFAM" id="SSF48264">
    <property type="entry name" value="Cytochrome P450"/>
    <property type="match status" value="1"/>
</dbReference>
<dbReference type="Gene3D" id="1.10.630.10">
    <property type="entry name" value="Cytochrome P450"/>
    <property type="match status" value="1"/>
</dbReference>
<keyword evidence="2" id="KW-0560">Oxidoreductase</keyword>
<proteinExistence type="inferred from homology"/>
<dbReference type="PANTHER" id="PTHR46696:SF1">
    <property type="entry name" value="CYTOCHROME P450 YJIB-RELATED"/>
    <property type="match status" value="1"/>
</dbReference>
<dbReference type="CDD" id="cd11031">
    <property type="entry name" value="Cyp158A-like"/>
    <property type="match status" value="1"/>
</dbReference>
<organism evidence="3 4">
    <name type="scientific">Streptomyces chengmaiensis</name>
    <dbReference type="NCBI Taxonomy" id="3040919"/>
    <lineage>
        <taxon>Bacteria</taxon>
        <taxon>Bacillati</taxon>
        <taxon>Actinomycetota</taxon>
        <taxon>Actinomycetes</taxon>
        <taxon>Kitasatosporales</taxon>
        <taxon>Streptomycetaceae</taxon>
        <taxon>Streptomyces</taxon>
    </lineage>
</organism>
<evidence type="ECO:0000256" key="1">
    <source>
        <dbReference type="ARBA" id="ARBA00010617"/>
    </source>
</evidence>
<comment type="caution">
    <text evidence="3">The sequence shown here is derived from an EMBL/GenBank/DDBJ whole genome shotgun (WGS) entry which is preliminary data.</text>
</comment>
<evidence type="ECO:0000256" key="2">
    <source>
        <dbReference type="RuleBase" id="RU000461"/>
    </source>
</evidence>
<evidence type="ECO:0000313" key="3">
    <source>
        <dbReference type="EMBL" id="MDH2390784.1"/>
    </source>
</evidence>
<evidence type="ECO:0000313" key="4">
    <source>
        <dbReference type="Proteomes" id="UP001223144"/>
    </source>
</evidence>
<dbReference type="RefSeq" id="WP_279929435.1">
    <property type="nucleotide sequence ID" value="NZ_JARWBG010000021.1"/>
</dbReference>
<keyword evidence="2" id="KW-0503">Monooxygenase</keyword>
<keyword evidence="2" id="KW-0349">Heme</keyword>
<dbReference type="InterPro" id="IPR017972">
    <property type="entry name" value="Cyt_P450_CS"/>
</dbReference>
<name>A0ABT6HSC8_9ACTN</name>